<accession>A0A0L0HSU1</accession>
<protein>
    <recommendedName>
        <fullName evidence="3">SH3 domain-containing protein</fullName>
    </recommendedName>
</protein>
<dbReference type="SUPFAM" id="SSF50044">
    <property type="entry name" value="SH3-domain"/>
    <property type="match status" value="1"/>
</dbReference>
<dbReference type="Pfam" id="PF14604">
    <property type="entry name" value="SH3_9"/>
    <property type="match status" value="1"/>
</dbReference>
<dbReference type="EMBL" id="KQ257451">
    <property type="protein sequence ID" value="KND04168.1"/>
    <property type="molecule type" value="Genomic_DNA"/>
</dbReference>
<dbReference type="AlphaFoldDB" id="A0A0L0HSU1"/>
<evidence type="ECO:0000313" key="4">
    <source>
        <dbReference type="EMBL" id="KND04168.1"/>
    </source>
</evidence>
<dbReference type="InParanoid" id="A0A0L0HSU1"/>
<keyword evidence="5" id="KW-1185">Reference proteome</keyword>
<dbReference type="PROSITE" id="PS50002">
    <property type="entry name" value="SH3"/>
    <property type="match status" value="1"/>
</dbReference>
<sequence>MSVTSLSIVSPTDFHVLTVEAGSRLKGYVNIHLSSSQKDINITLTLTGAYTATWPSSPSHPSGSEQGHVVKYSAVAYDSKQKGTGGVLPGGFHRIPIDINTADLNGLDLRDLPPSFRYDAKWGKDMQDNVDDKTPVGCFQCVYSLKCNISWASGSKLVRRKTKVCQVEVLVITPTRYRAKLLAFPYPSLIGNTLAPGSPRPDLWATPHRIVDKGLVRWSLTVPRRSCMAGDVLKCIVGLGPAPPNMEMDCVKLELSERATFTSPKGGTVVALSGAGEGLLPSASPTRVIAAVRESSWGRQNGCAETDTAAIRTLPIKIPWDASATMDTLFFKSVVVLRLTIRLVHPDGSTETSTVVELPIHIVAPDIRMGRPFPPILPHRKETTTETGISDLTDSAVDMDKEDDDDDTLCTDEQGVRFGAIPGVAPDTVVGTFKVVYPYFARGPEELSVRTGDVVHVSKSFADGWSYCSTTTTTTHPSGLVPTHHLVHFSIEPIPPLLGFTPPRSLPFLDARFLCRCEDRYLLWIEAVKEGVGFVVRPEMARIPEPLRPSNDWKIGGRAPVRACSRCRWLWMQERIESA</sequence>
<feature type="domain" description="SH3" evidence="3">
    <location>
        <begin position="428"/>
        <end position="491"/>
    </location>
</feature>
<dbReference type="InterPro" id="IPR014752">
    <property type="entry name" value="Arrestin-like_C"/>
</dbReference>
<evidence type="ECO:0000256" key="2">
    <source>
        <dbReference type="PROSITE-ProRule" id="PRU00192"/>
    </source>
</evidence>
<keyword evidence="1 2" id="KW-0728">SH3 domain</keyword>
<evidence type="ECO:0000313" key="5">
    <source>
        <dbReference type="Proteomes" id="UP000053201"/>
    </source>
</evidence>
<dbReference type="CDD" id="cd00174">
    <property type="entry name" value="SH3"/>
    <property type="match status" value="1"/>
</dbReference>
<organism evidence="4 5">
    <name type="scientific">Spizellomyces punctatus (strain DAOM BR117)</name>
    <dbReference type="NCBI Taxonomy" id="645134"/>
    <lineage>
        <taxon>Eukaryota</taxon>
        <taxon>Fungi</taxon>
        <taxon>Fungi incertae sedis</taxon>
        <taxon>Chytridiomycota</taxon>
        <taxon>Chytridiomycota incertae sedis</taxon>
        <taxon>Chytridiomycetes</taxon>
        <taxon>Spizellomycetales</taxon>
        <taxon>Spizellomycetaceae</taxon>
        <taxon>Spizellomyces</taxon>
    </lineage>
</organism>
<name>A0A0L0HSU1_SPIPD</name>
<dbReference type="Gene3D" id="2.30.30.40">
    <property type="entry name" value="SH3 Domains"/>
    <property type="match status" value="1"/>
</dbReference>
<proteinExistence type="predicted"/>
<dbReference type="Gene3D" id="2.60.40.640">
    <property type="match status" value="1"/>
</dbReference>
<dbReference type="InterPro" id="IPR036028">
    <property type="entry name" value="SH3-like_dom_sf"/>
</dbReference>
<dbReference type="SMART" id="SM00326">
    <property type="entry name" value="SH3"/>
    <property type="match status" value="1"/>
</dbReference>
<dbReference type="GeneID" id="27685254"/>
<evidence type="ECO:0000256" key="1">
    <source>
        <dbReference type="ARBA" id="ARBA00022443"/>
    </source>
</evidence>
<dbReference type="Proteomes" id="UP000053201">
    <property type="component" value="Unassembled WGS sequence"/>
</dbReference>
<evidence type="ECO:0000259" key="3">
    <source>
        <dbReference type="PROSITE" id="PS50002"/>
    </source>
</evidence>
<reference evidence="4 5" key="1">
    <citation type="submission" date="2009-08" db="EMBL/GenBank/DDBJ databases">
        <title>The Genome Sequence of Spizellomyces punctatus strain DAOM BR117.</title>
        <authorList>
            <consortium name="The Broad Institute Genome Sequencing Platform"/>
            <person name="Russ C."/>
            <person name="Cuomo C."/>
            <person name="Shea T."/>
            <person name="Young S.K."/>
            <person name="Zeng Q."/>
            <person name="Koehrsen M."/>
            <person name="Haas B."/>
            <person name="Borodovsky M."/>
            <person name="Guigo R."/>
            <person name="Alvarado L."/>
            <person name="Berlin A."/>
            <person name="Bochicchio J."/>
            <person name="Borenstein D."/>
            <person name="Chapman S."/>
            <person name="Chen Z."/>
            <person name="Engels R."/>
            <person name="Freedman E."/>
            <person name="Gellesch M."/>
            <person name="Goldberg J."/>
            <person name="Griggs A."/>
            <person name="Gujja S."/>
            <person name="Heiman D."/>
            <person name="Hepburn T."/>
            <person name="Howarth C."/>
            <person name="Jen D."/>
            <person name="Larson L."/>
            <person name="Lewis B."/>
            <person name="Mehta T."/>
            <person name="Park D."/>
            <person name="Pearson M."/>
            <person name="Roberts A."/>
            <person name="Saif S."/>
            <person name="Shenoy N."/>
            <person name="Sisk P."/>
            <person name="Stolte C."/>
            <person name="Sykes S."/>
            <person name="Thomson T."/>
            <person name="Walk T."/>
            <person name="White J."/>
            <person name="Yandava C."/>
            <person name="Burger G."/>
            <person name="Gray M.W."/>
            <person name="Holland P.W.H."/>
            <person name="King N."/>
            <person name="Lang F.B.F."/>
            <person name="Roger A.J."/>
            <person name="Ruiz-Trillo I."/>
            <person name="Lander E."/>
            <person name="Nusbaum C."/>
        </authorList>
    </citation>
    <scope>NUCLEOTIDE SEQUENCE [LARGE SCALE GENOMIC DNA]</scope>
    <source>
        <strain evidence="4 5">DAOM BR117</strain>
    </source>
</reference>
<dbReference type="InterPro" id="IPR001452">
    <property type="entry name" value="SH3_domain"/>
</dbReference>
<dbReference type="RefSeq" id="XP_016612207.1">
    <property type="nucleotide sequence ID" value="XM_016749920.1"/>
</dbReference>
<dbReference type="OrthoDB" id="5340910at2759"/>
<gene>
    <name evidence="4" type="ORF">SPPG_01602</name>
</gene>
<dbReference type="VEuPathDB" id="FungiDB:SPPG_01602"/>